<protein>
    <submittedName>
        <fullName evidence="2">Uroporphyrinogen decarboxylase</fullName>
    </submittedName>
</protein>
<dbReference type="RefSeq" id="WP_257532342.1">
    <property type="nucleotide sequence ID" value="NZ_JANKAS010000012.1"/>
</dbReference>
<reference evidence="2" key="1">
    <citation type="submission" date="2022-07" db="EMBL/GenBank/DDBJ databases">
        <title>Enhanced cultured diversity of the mouse gut microbiota enables custom-made synthetic communities.</title>
        <authorList>
            <person name="Afrizal A."/>
        </authorList>
    </citation>
    <scope>NUCLEOTIDE SEQUENCE</scope>
    <source>
        <strain evidence="2">DSM 28593</strain>
    </source>
</reference>
<dbReference type="Pfam" id="PF01208">
    <property type="entry name" value="URO-D"/>
    <property type="match status" value="1"/>
</dbReference>
<gene>
    <name evidence="2" type="ORF">NSA47_12050</name>
</gene>
<organism evidence="2 3">
    <name type="scientific">Irregularibacter muris</name>
    <dbReference type="NCBI Taxonomy" id="1796619"/>
    <lineage>
        <taxon>Bacteria</taxon>
        <taxon>Bacillati</taxon>
        <taxon>Bacillota</taxon>
        <taxon>Clostridia</taxon>
        <taxon>Eubacteriales</taxon>
        <taxon>Eubacteriaceae</taxon>
        <taxon>Irregularibacter</taxon>
    </lineage>
</organism>
<dbReference type="AlphaFoldDB" id="A0AAE3HHU9"/>
<dbReference type="PANTHER" id="PTHR47099:SF1">
    <property type="entry name" value="METHYLCOBAMIDE:COM METHYLTRANSFERASE MTBA"/>
    <property type="match status" value="1"/>
</dbReference>
<dbReference type="GO" id="GO:0004853">
    <property type="term" value="F:uroporphyrinogen decarboxylase activity"/>
    <property type="evidence" value="ECO:0007669"/>
    <property type="project" value="InterPro"/>
</dbReference>
<evidence type="ECO:0000313" key="3">
    <source>
        <dbReference type="Proteomes" id="UP001205748"/>
    </source>
</evidence>
<comment type="caution">
    <text evidence="2">The sequence shown here is derived from an EMBL/GenBank/DDBJ whole genome shotgun (WGS) entry which is preliminary data.</text>
</comment>
<dbReference type="GO" id="GO:0006779">
    <property type="term" value="P:porphyrin-containing compound biosynthetic process"/>
    <property type="evidence" value="ECO:0007669"/>
    <property type="project" value="InterPro"/>
</dbReference>
<dbReference type="InterPro" id="IPR038071">
    <property type="entry name" value="UROD/MetE-like_sf"/>
</dbReference>
<dbReference type="EMBL" id="JANKAS010000012">
    <property type="protein sequence ID" value="MCR1899709.1"/>
    <property type="molecule type" value="Genomic_DNA"/>
</dbReference>
<evidence type="ECO:0000313" key="2">
    <source>
        <dbReference type="EMBL" id="MCR1899709.1"/>
    </source>
</evidence>
<dbReference type="PANTHER" id="PTHR47099">
    <property type="entry name" value="METHYLCOBAMIDE:COM METHYLTRANSFERASE MTBA"/>
    <property type="match status" value="1"/>
</dbReference>
<keyword evidence="3" id="KW-1185">Reference proteome</keyword>
<dbReference type="SUPFAM" id="SSF51726">
    <property type="entry name" value="UROD/MetE-like"/>
    <property type="match status" value="1"/>
</dbReference>
<evidence type="ECO:0000259" key="1">
    <source>
        <dbReference type="Pfam" id="PF01208"/>
    </source>
</evidence>
<dbReference type="Proteomes" id="UP001205748">
    <property type="component" value="Unassembled WGS sequence"/>
</dbReference>
<accession>A0AAE3HHU9</accession>
<dbReference type="Gene3D" id="3.20.20.210">
    <property type="match status" value="1"/>
</dbReference>
<name>A0AAE3HHU9_9FIRM</name>
<dbReference type="NCBIfam" id="NF004889">
    <property type="entry name" value="PRK06252.1"/>
    <property type="match status" value="1"/>
</dbReference>
<dbReference type="InterPro" id="IPR052024">
    <property type="entry name" value="Methanogen_methyltrans"/>
</dbReference>
<proteinExistence type="predicted"/>
<feature type="domain" description="Uroporphyrinogen decarboxylase (URO-D)" evidence="1">
    <location>
        <begin position="3"/>
        <end position="329"/>
    </location>
</feature>
<sequence>MDEKERLLKVFKNEEVDRVPVICPGGMMNAAITDILDQVLVNHNVEVMDMVNTARKIREEIGFENYGVPFCMTCEAEPLSKSIDEGDMYCEPRIMEYNDLPLREIMKSKINPQKDGRMPVVLEAIRRLKNDQVPVIGNITGPISTATSIVDPLRLLKMLRKQSDLAYEFIHYVNDFIIAYAIEMERAGADVIAVSDPTATGEILGKNNFEKFALPMYKELISQMNRRGTPVILHICGNATTILESLDTLDVAALSFDSIVNMRLAKSKIHTKLMGNISTQLLQNGPQDRILRLTENALNSGVDILSPACGLDMSTPIENLKSMTAFAKEQQVWGH</sequence>
<dbReference type="InterPro" id="IPR000257">
    <property type="entry name" value="Uroporphyrinogen_deCOase"/>
</dbReference>